<feature type="compositionally biased region" description="Acidic residues" evidence="1">
    <location>
        <begin position="695"/>
        <end position="713"/>
    </location>
</feature>
<proteinExistence type="predicted"/>
<reference evidence="2 3" key="1">
    <citation type="journal article" date="2025" name="Microbiol. Resour. Announc.">
        <title>Draft genome sequences for Neonectria magnoliae and Neonectria punicea, canker pathogens of Liriodendron tulipifera and Acer saccharum in West Virginia.</title>
        <authorList>
            <person name="Petronek H.M."/>
            <person name="Kasson M.T."/>
            <person name="Metheny A.M."/>
            <person name="Stauder C.M."/>
            <person name="Lovett B."/>
            <person name="Lynch S.C."/>
            <person name="Garnas J.R."/>
            <person name="Kasson L.R."/>
            <person name="Stajich J.E."/>
        </authorList>
    </citation>
    <scope>NUCLEOTIDE SEQUENCE [LARGE SCALE GENOMIC DNA]</scope>
    <source>
        <strain evidence="2 3">NRRL 64651</strain>
    </source>
</reference>
<protein>
    <submittedName>
        <fullName evidence="2">Uncharacterized protein</fullName>
    </submittedName>
</protein>
<dbReference type="EMBL" id="JAZAVK010000007">
    <property type="protein sequence ID" value="KAK7432057.1"/>
    <property type="molecule type" value="Genomic_DNA"/>
</dbReference>
<sequence length="735" mass="84217">MQSEYQRVTRQKGKLFQPDDKLLADTKSRVHVFSPELAVKSEDKSRLSAQPDLMYSPKPKNLSQIVYYIEISIANFGDLFSEIESGGSVFISALLLRCLSEGDDDNWMRKGDGSGYNEEHDDLEWLKSDDKWEEFGQQRTLEIPVRQMDGTILTATLPWEKQGAKRGAKKLFEKPIFTRKKWKAWVKKHFDLPASGWSTRNADFALIHPLWIWPVKGGLAANPLEADDYEILRVCVHEVDDEREPKKWRLEYPNKDPADDGKYKLMSIDPFCMFLTYIHLEDWDRWMAEVESDNNPSIRKFISKETTDMSKIMKKLSEKAVQAQASKKLNKKGNDEWVQRVEQIPGTEIKEKQAKYFAIGKYLENAAAMDSINYTENGVTMAVHIDAKKIKDARGKRKKQKNQEQVMCDTGAPSIAASLGWSKMVYSSNSNAEWLHLVGFAYGGFLNAGAAKSWETSQIPYNLVFGTSETNSLMTRYETAWQEFMTREDKLRTLLYTVEVDTWTADDPPVTFEPPKAILMIQTNKPGSILDYDLYSPQASKGNQYSTDQYDLWGNDKVGGTIKQGLGEDASIDAIHTITKKFFFIAHTIDYEFHLDDESYILPAPGFSQTVCFYPFMRPLLHSAETALDRKIMSCLYLFARQRLGLHRVDLYGRDDVDFDNPDTGEEALWAKKRPAGRTKAKDDEKTKEKQEREANDDDSDGDQMGNAEDDGPISDRDKDHDTSLFDIITKKRYF</sequence>
<feature type="compositionally biased region" description="Basic and acidic residues" evidence="1">
    <location>
        <begin position="680"/>
        <end position="694"/>
    </location>
</feature>
<comment type="caution">
    <text evidence="2">The sequence shown here is derived from an EMBL/GenBank/DDBJ whole genome shotgun (WGS) entry which is preliminary data.</text>
</comment>
<accession>A0ABR1IEJ2</accession>
<name>A0ABR1IEJ2_9HYPO</name>
<evidence type="ECO:0000313" key="3">
    <source>
        <dbReference type="Proteomes" id="UP001498421"/>
    </source>
</evidence>
<evidence type="ECO:0000313" key="2">
    <source>
        <dbReference type="EMBL" id="KAK7432057.1"/>
    </source>
</evidence>
<organism evidence="2 3">
    <name type="scientific">Neonectria magnoliae</name>
    <dbReference type="NCBI Taxonomy" id="2732573"/>
    <lineage>
        <taxon>Eukaryota</taxon>
        <taxon>Fungi</taxon>
        <taxon>Dikarya</taxon>
        <taxon>Ascomycota</taxon>
        <taxon>Pezizomycotina</taxon>
        <taxon>Sordariomycetes</taxon>
        <taxon>Hypocreomycetidae</taxon>
        <taxon>Hypocreales</taxon>
        <taxon>Nectriaceae</taxon>
        <taxon>Neonectria</taxon>
    </lineage>
</organism>
<dbReference type="Proteomes" id="UP001498421">
    <property type="component" value="Unassembled WGS sequence"/>
</dbReference>
<evidence type="ECO:0000256" key="1">
    <source>
        <dbReference type="SAM" id="MobiDB-lite"/>
    </source>
</evidence>
<gene>
    <name evidence="2" type="ORF">QQZ08_001347</name>
</gene>
<keyword evidence="3" id="KW-1185">Reference proteome</keyword>
<feature type="region of interest" description="Disordered" evidence="1">
    <location>
        <begin position="668"/>
        <end position="721"/>
    </location>
</feature>